<name>A7T510_NEMVE</name>
<dbReference type="InParanoid" id="A7T510"/>
<dbReference type="HOGENOM" id="CLU_633990_0_0_1"/>
<proteinExistence type="predicted"/>
<keyword evidence="2" id="KW-1185">Reference proteome</keyword>
<gene>
    <name evidence="1" type="ORF">NEMVEDRAFT_v1g222418</name>
</gene>
<organism evidence="1 2">
    <name type="scientific">Nematostella vectensis</name>
    <name type="common">Starlet sea anemone</name>
    <dbReference type="NCBI Taxonomy" id="45351"/>
    <lineage>
        <taxon>Eukaryota</taxon>
        <taxon>Metazoa</taxon>
        <taxon>Cnidaria</taxon>
        <taxon>Anthozoa</taxon>
        <taxon>Hexacorallia</taxon>
        <taxon>Actiniaria</taxon>
        <taxon>Edwardsiidae</taxon>
        <taxon>Nematostella</taxon>
    </lineage>
</organism>
<dbReference type="AlphaFoldDB" id="A7T510"/>
<feature type="non-terminal residue" evidence="1">
    <location>
        <position position="433"/>
    </location>
</feature>
<accession>A7T510</accession>
<dbReference type="Proteomes" id="UP000001593">
    <property type="component" value="Unassembled WGS sequence"/>
</dbReference>
<sequence length="433" mass="49263">YVAGITLKNKFQRRKIEKRSKEEAKKLADVGPKYTACTSPDGHDSTAFTLSKDHPDRGNSFMSLSDQQVRFWRERDLRLTTVQCRKLQLTASQQGLAKSSRLEGNTPWNLTIKPLAQVRKQSYRWAYVKPDSEASDAEFLEGLHRTQKNRSINSGRKPFPMSIIKTNDSHEEGGAWKPLKPTEGELTFMSRSTDGIPGKTLMMVAYEPEYCDLTNKCVASFGRKASFSLALSEDHKGEVAYVIRNFRGAVIRNTGDSSDGKQRRVEQVNPHVKVMDGSSVKAFSVNVGECNDSQTGSTNKSTLLTPRCTLGCDEKNKLYKFDFKEKPANSPGTLEYEAYKARKQLSAIDWNFHQGREKAVNNEGEQMVSRKYNRRTKEWNLRIIKVGKTYDYIPMLMAMILRKRFTDIDGITRHVSLAEDELSRFRPPSTENE</sequence>
<protein>
    <submittedName>
        <fullName evidence="1">Uncharacterized protein</fullName>
    </submittedName>
</protein>
<reference evidence="1 2" key="1">
    <citation type="journal article" date="2007" name="Science">
        <title>Sea anemone genome reveals ancestral eumetazoan gene repertoire and genomic organization.</title>
        <authorList>
            <person name="Putnam N.H."/>
            <person name="Srivastava M."/>
            <person name="Hellsten U."/>
            <person name="Dirks B."/>
            <person name="Chapman J."/>
            <person name="Salamov A."/>
            <person name="Terry A."/>
            <person name="Shapiro H."/>
            <person name="Lindquist E."/>
            <person name="Kapitonov V.V."/>
            <person name="Jurka J."/>
            <person name="Genikhovich G."/>
            <person name="Grigoriev I.V."/>
            <person name="Lucas S.M."/>
            <person name="Steele R.E."/>
            <person name="Finnerty J.R."/>
            <person name="Technau U."/>
            <person name="Martindale M.Q."/>
            <person name="Rokhsar D.S."/>
        </authorList>
    </citation>
    <scope>NUCLEOTIDE SEQUENCE [LARGE SCALE GENOMIC DNA]</scope>
    <source>
        <strain evidence="2">CH2 X CH6</strain>
    </source>
</reference>
<evidence type="ECO:0000313" key="1">
    <source>
        <dbReference type="EMBL" id="EDO28954.1"/>
    </source>
</evidence>
<evidence type="ECO:0000313" key="2">
    <source>
        <dbReference type="Proteomes" id="UP000001593"/>
    </source>
</evidence>
<dbReference type="EMBL" id="DS471021">
    <property type="protein sequence ID" value="EDO28954.1"/>
    <property type="molecule type" value="Genomic_DNA"/>
</dbReference>